<keyword evidence="2" id="KW-1185">Reference proteome</keyword>
<dbReference type="Proteomes" id="UP000078559">
    <property type="component" value="Chromosome 2"/>
</dbReference>
<proteinExistence type="predicted"/>
<organism evidence="1 2">
    <name type="scientific">Cytospora mali</name>
    <name type="common">Apple Valsa canker fungus</name>
    <name type="synonym">Valsa mali</name>
    <dbReference type="NCBI Taxonomy" id="578113"/>
    <lineage>
        <taxon>Eukaryota</taxon>
        <taxon>Fungi</taxon>
        <taxon>Dikarya</taxon>
        <taxon>Ascomycota</taxon>
        <taxon>Pezizomycotina</taxon>
        <taxon>Sordariomycetes</taxon>
        <taxon>Sordariomycetidae</taxon>
        <taxon>Diaporthales</taxon>
        <taxon>Cytosporaceae</taxon>
        <taxon>Cytospora</taxon>
    </lineage>
</organism>
<protein>
    <submittedName>
        <fullName evidence="1">Uncharacterized protein</fullName>
    </submittedName>
</protein>
<dbReference type="EMBL" id="CM003099">
    <property type="protein sequence ID" value="KUI66714.1"/>
    <property type="molecule type" value="Genomic_DNA"/>
</dbReference>
<evidence type="ECO:0000313" key="2">
    <source>
        <dbReference type="Proteomes" id="UP000078559"/>
    </source>
</evidence>
<gene>
    <name evidence="1" type="ORF">VM1G_11424</name>
</gene>
<accession>A0A194VR92</accession>
<evidence type="ECO:0000313" key="1">
    <source>
        <dbReference type="EMBL" id="KUI66714.1"/>
    </source>
</evidence>
<sequence length="72" mass="7794">MDRIVLDGNWPAPLVPTCGDVADVVWANKGVVVAAKLALLAAAAAEAAEIDELDRYWQYDEDETTHVQALDI</sequence>
<dbReference type="AlphaFoldDB" id="A0A194VR92"/>
<name>A0A194VR92_CYTMA</name>
<reference evidence="1" key="1">
    <citation type="submission" date="2014-12" db="EMBL/GenBank/DDBJ databases">
        <title>Genome Sequence of Valsa Canker Pathogens Uncovers a Specific Adaption of Colonization on Woody Bark.</title>
        <authorList>
            <person name="Yin Z."/>
            <person name="Liu H."/>
            <person name="Gao X."/>
            <person name="Li Z."/>
            <person name="Song N."/>
            <person name="Ke X."/>
            <person name="Dai Q."/>
            <person name="Wu Y."/>
            <person name="Sun Y."/>
            <person name="Xu J.-R."/>
            <person name="Kang Z.K."/>
            <person name="Wang L."/>
            <person name="Huang L."/>
        </authorList>
    </citation>
    <scope>NUCLEOTIDE SEQUENCE [LARGE SCALE GENOMIC DNA]</scope>
    <source>
        <strain evidence="1">03-8</strain>
    </source>
</reference>